<keyword evidence="2" id="KW-0812">Transmembrane</keyword>
<evidence type="ECO:0000256" key="2">
    <source>
        <dbReference type="SAM" id="Phobius"/>
    </source>
</evidence>
<keyword evidence="4" id="KW-1185">Reference proteome</keyword>
<keyword evidence="2" id="KW-1133">Transmembrane helix</keyword>
<sequence length="335" mass="37378">MDPSISRNHEAIPDTSTSSGQAGAKTRNDHEMPSPPIKAMGMGHSPRSSSTDTTLSSNGDDEKMRALGPPPLSFSPWDKKISIIICTLGLLFFDLVLPCILYYAISYNTDLNMEVVLGISCASLGLGELMELPLRGYRLVKHRSEYAPLGQTAKWGFDFLFWWYAVATVIGIVPYVISTSFDSPILWLFLMTPGFLVGFAIATTVVSMIPFSLPCRVSSDAKGQTCKPFVYYVIEDFVAVDAGQKRGYREELRARWNASPIFRRLIWDINLWWTIGGVVFIGALAGMTWGLDFDTAYGLSFGLLFVWIGLWALGSRLWVIRALPKEREWFARTEG</sequence>
<evidence type="ECO:0000313" key="4">
    <source>
        <dbReference type="Proteomes" id="UP000184330"/>
    </source>
</evidence>
<feature type="transmembrane region" description="Helical" evidence="2">
    <location>
        <begin position="297"/>
        <end position="319"/>
    </location>
</feature>
<dbReference type="PANTHER" id="PTHR42024:SF1">
    <property type="entry name" value="AMINO ACID PERMEASE_ SLC12A DOMAIN-CONTAINING PROTEIN"/>
    <property type="match status" value="1"/>
</dbReference>
<protein>
    <submittedName>
        <fullName evidence="3">Uncharacterized protein</fullName>
    </submittedName>
</protein>
<organism evidence="3 4">
    <name type="scientific">Phialocephala subalpina</name>
    <dbReference type="NCBI Taxonomy" id="576137"/>
    <lineage>
        <taxon>Eukaryota</taxon>
        <taxon>Fungi</taxon>
        <taxon>Dikarya</taxon>
        <taxon>Ascomycota</taxon>
        <taxon>Pezizomycotina</taxon>
        <taxon>Leotiomycetes</taxon>
        <taxon>Helotiales</taxon>
        <taxon>Mollisiaceae</taxon>
        <taxon>Phialocephala</taxon>
        <taxon>Phialocephala fortinii species complex</taxon>
    </lineage>
</organism>
<feature type="transmembrane region" description="Helical" evidence="2">
    <location>
        <begin position="155"/>
        <end position="178"/>
    </location>
</feature>
<reference evidence="3 4" key="1">
    <citation type="submission" date="2016-03" db="EMBL/GenBank/DDBJ databases">
        <authorList>
            <person name="Ploux O."/>
        </authorList>
    </citation>
    <scope>NUCLEOTIDE SEQUENCE [LARGE SCALE GENOMIC DNA]</scope>
    <source>
        <strain evidence="3 4">UAMH 11012</strain>
    </source>
</reference>
<dbReference type="AlphaFoldDB" id="A0A1L7WU93"/>
<dbReference type="EMBL" id="FJOG01000007">
    <property type="protein sequence ID" value="CZR56319.1"/>
    <property type="molecule type" value="Genomic_DNA"/>
</dbReference>
<proteinExistence type="predicted"/>
<name>A0A1L7WU93_9HELO</name>
<feature type="transmembrane region" description="Helical" evidence="2">
    <location>
        <begin position="184"/>
        <end position="209"/>
    </location>
</feature>
<feature type="compositionally biased region" description="Polar residues" evidence="1">
    <location>
        <begin position="46"/>
        <end position="58"/>
    </location>
</feature>
<evidence type="ECO:0000256" key="1">
    <source>
        <dbReference type="SAM" id="MobiDB-lite"/>
    </source>
</evidence>
<feature type="region of interest" description="Disordered" evidence="1">
    <location>
        <begin position="1"/>
        <end position="62"/>
    </location>
</feature>
<evidence type="ECO:0000313" key="3">
    <source>
        <dbReference type="EMBL" id="CZR56319.1"/>
    </source>
</evidence>
<feature type="transmembrane region" description="Helical" evidence="2">
    <location>
        <begin position="271"/>
        <end position="291"/>
    </location>
</feature>
<dbReference type="Proteomes" id="UP000184330">
    <property type="component" value="Unassembled WGS sequence"/>
</dbReference>
<dbReference type="PANTHER" id="PTHR42024">
    <property type="entry name" value="AMINO ACID PERMEASE_ SLC12A DOMAIN-CONTAINING PROTEIN"/>
    <property type="match status" value="1"/>
</dbReference>
<keyword evidence="2" id="KW-0472">Membrane</keyword>
<gene>
    <name evidence="3" type="ORF">PAC_06207</name>
</gene>
<feature type="transmembrane region" description="Helical" evidence="2">
    <location>
        <begin position="81"/>
        <end position="103"/>
    </location>
</feature>
<accession>A0A1L7WU93</accession>
<dbReference type="STRING" id="576137.A0A1L7WU93"/>
<dbReference type="OrthoDB" id="4838853at2759"/>